<keyword evidence="5" id="KW-1185">Reference proteome</keyword>
<dbReference type="InterPro" id="IPR052082">
    <property type="entry name" value="Myelin_sheath_structural"/>
</dbReference>
<evidence type="ECO:0000259" key="3">
    <source>
        <dbReference type="PROSITE" id="PS50106"/>
    </source>
</evidence>
<dbReference type="Ensembl" id="ENSCMIT00000031040.1">
    <property type="protein sequence ID" value="ENSCMIP00000030573.1"/>
    <property type="gene ID" value="ENSCMIG00000013151.1"/>
</dbReference>
<proteinExistence type="predicted"/>
<evidence type="ECO:0000256" key="2">
    <source>
        <dbReference type="ARBA" id="ARBA00023242"/>
    </source>
</evidence>
<comment type="subcellular location">
    <subcellularLocation>
        <location evidence="1">Nucleus</location>
    </subcellularLocation>
</comment>
<sequence>METDMEVILKTEAEVGAGGFSVKGGENKGIFIKNVQKESPAAKLLSMREGDQLISATVYFDNMKFEDALKILQYSEPYKIQYCLKRKIPSAAAAAIGPEQVDIKEFKSIVVGLLSRKSIQCLH</sequence>
<dbReference type="SUPFAM" id="SSF50156">
    <property type="entry name" value="PDZ domain-like"/>
    <property type="match status" value="1"/>
</dbReference>
<reference evidence="4" key="5">
    <citation type="submission" date="2025-09" db="UniProtKB">
        <authorList>
            <consortium name="Ensembl"/>
        </authorList>
    </citation>
    <scope>IDENTIFICATION</scope>
</reference>
<dbReference type="InParanoid" id="A0A4W3IWJ8"/>
<dbReference type="GO" id="GO:0043484">
    <property type="term" value="P:regulation of RNA splicing"/>
    <property type="evidence" value="ECO:0007669"/>
    <property type="project" value="TreeGrafter"/>
</dbReference>
<evidence type="ECO:0000313" key="5">
    <source>
        <dbReference type="Proteomes" id="UP000314986"/>
    </source>
</evidence>
<dbReference type="GO" id="GO:0005634">
    <property type="term" value="C:nucleus"/>
    <property type="evidence" value="ECO:0007669"/>
    <property type="project" value="UniProtKB-SubCell"/>
</dbReference>
<dbReference type="Gene3D" id="2.30.42.10">
    <property type="match status" value="1"/>
</dbReference>
<feature type="domain" description="PDZ" evidence="3">
    <location>
        <begin position="6"/>
        <end position="73"/>
    </location>
</feature>
<dbReference type="PROSITE" id="PS50106">
    <property type="entry name" value="PDZ"/>
    <property type="match status" value="1"/>
</dbReference>
<protein>
    <recommendedName>
        <fullName evidence="3">PDZ domain-containing protein</fullName>
    </recommendedName>
</protein>
<dbReference type="SMART" id="SM00228">
    <property type="entry name" value="PDZ"/>
    <property type="match status" value="1"/>
</dbReference>
<dbReference type="GO" id="GO:0005737">
    <property type="term" value="C:cytoplasm"/>
    <property type="evidence" value="ECO:0007669"/>
    <property type="project" value="TreeGrafter"/>
</dbReference>
<reference evidence="5" key="3">
    <citation type="journal article" date="2014" name="Nature">
        <title>Elephant shark genome provides unique insights into gnathostome evolution.</title>
        <authorList>
            <consortium name="International Elephant Shark Genome Sequencing Consortium"/>
            <person name="Venkatesh B."/>
            <person name="Lee A.P."/>
            <person name="Ravi V."/>
            <person name="Maurya A.K."/>
            <person name="Lian M.M."/>
            <person name="Swann J.B."/>
            <person name="Ohta Y."/>
            <person name="Flajnik M.F."/>
            <person name="Sutoh Y."/>
            <person name="Kasahara M."/>
            <person name="Hoon S."/>
            <person name="Gangu V."/>
            <person name="Roy S.W."/>
            <person name="Irimia M."/>
            <person name="Korzh V."/>
            <person name="Kondrychyn I."/>
            <person name="Lim Z.W."/>
            <person name="Tay B.H."/>
            <person name="Tohari S."/>
            <person name="Kong K.W."/>
            <person name="Ho S."/>
            <person name="Lorente-Galdos B."/>
            <person name="Quilez J."/>
            <person name="Marques-Bonet T."/>
            <person name="Raney B.J."/>
            <person name="Ingham P.W."/>
            <person name="Tay A."/>
            <person name="Hillier L.W."/>
            <person name="Minx P."/>
            <person name="Boehm T."/>
            <person name="Wilson R.K."/>
            <person name="Brenner S."/>
            <person name="Warren W.C."/>
        </authorList>
    </citation>
    <scope>NUCLEOTIDE SEQUENCE [LARGE SCALE GENOMIC DNA]</scope>
</reference>
<reference evidence="4" key="4">
    <citation type="submission" date="2025-08" db="UniProtKB">
        <authorList>
            <consortium name="Ensembl"/>
        </authorList>
    </citation>
    <scope>IDENTIFICATION</scope>
</reference>
<dbReference type="CDD" id="cd00136">
    <property type="entry name" value="PDZ_canonical"/>
    <property type="match status" value="1"/>
</dbReference>
<reference evidence="5" key="2">
    <citation type="journal article" date="2007" name="PLoS Biol.">
        <title>Survey sequencing and comparative analysis of the elephant shark (Callorhinchus milii) genome.</title>
        <authorList>
            <person name="Venkatesh B."/>
            <person name="Kirkness E.F."/>
            <person name="Loh Y.H."/>
            <person name="Halpern A.L."/>
            <person name="Lee A.P."/>
            <person name="Johnson J."/>
            <person name="Dandona N."/>
            <person name="Viswanathan L.D."/>
            <person name="Tay A."/>
            <person name="Venter J.C."/>
            <person name="Strausberg R.L."/>
            <person name="Brenner S."/>
        </authorList>
    </citation>
    <scope>NUCLEOTIDE SEQUENCE [LARGE SCALE GENOMIC DNA]</scope>
</reference>
<dbReference type="InterPro" id="IPR036034">
    <property type="entry name" value="PDZ_sf"/>
</dbReference>
<dbReference type="PANTHER" id="PTHR23348">
    <property type="entry name" value="PERIAXIN/AHNAK"/>
    <property type="match status" value="1"/>
</dbReference>
<dbReference type="Pfam" id="PF00595">
    <property type="entry name" value="PDZ"/>
    <property type="match status" value="1"/>
</dbReference>
<dbReference type="GeneTree" id="ENSGT00940000163336"/>
<evidence type="ECO:0000313" key="4">
    <source>
        <dbReference type="Ensembl" id="ENSCMIP00000030573.1"/>
    </source>
</evidence>
<dbReference type="InterPro" id="IPR001478">
    <property type="entry name" value="PDZ"/>
</dbReference>
<dbReference type="AlphaFoldDB" id="A0A4W3IWJ8"/>
<dbReference type="STRING" id="7868.ENSCMIP00000030573"/>
<dbReference type="GO" id="GO:0032287">
    <property type="term" value="P:peripheral nervous system myelin maintenance"/>
    <property type="evidence" value="ECO:0007669"/>
    <property type="project" value="TreeGrafter"/>
</dbReference>
<dbReference type="PANTHER" id="PTHR23348:SF42">
    <property type="entry name" value="PERIAXIN"/>
    <property type="match status" value="1"/>
</dbReference>
<accession>A0A4W3IWJ8</accession>
<evidence type="ECO:0000256" key="1">
    <source>
        <dbReference type="ARBA" id="ARBA00004123"/>
    </source>
</evidence>
<organism evidence="4 5">
    <name type="scientific">Callorhinchus milii</name>
    <name type="common">Ghost shark</name>
    <dbReference type="NCBI Taxonomy" id="7868"/>
    <lineage>
        <taxon>Eukaryota</taxon>
        <taxon>Metazoa</taxon>
        <taxon>Chordata</taxon>
        <taxon>Craniata</taxon>
        <taxon>Vertebrata</taxon>
        <taxon>Chondrichthyes</taxon>
        <taxon>Holocephali</taxon>
        <taxon>Chimaeriformes</taxon>
        <taxon>Callorhinchidae</taxon>
        <taxon>Callorhinchus</taxon>
    </lineage>
</organism>
<dbReference type="Proteomes" id="UP000314986">
    <property type="component" value="Unassembled WGS sequence"/>
</dbReference>
<dbReference type="OMA" id="INKSEMV"/>
<name>A0A4W3IWJ8_CALMI</name>
<keyword evidence="2" id="KW-0539">Nucleus</keyword>
<reference evidence="5" key="1">
    <citation type="journal article" date="2006" name="Science">
        <title>Ancient noncoding elements conserved in the human genome.</title>
        <authorList>
            <person name="Venkatesh B."/>
            <person name="Kirkness E.F."/>
            <person name="Loh Y.H."/>
            <person name="Halpern A.L."/>
            <person name="Lee A.P."/>
            <person name="Johnson J."/>
            <person name="Dandona N."/>
            <person name="Viswanathan L.D."/>
            <person name="Tay A."/>
            <person name="Venter J.C."/>
            <person name="Strausberg R.L."/>
            <person name="Brenner S."/>
        </authorList>
    </citation>
    <scope>NUCLEOTIDE SEQUENCE [LARGE SCALE GENOMIC DNA]</scope>
</reference>